<dbReference type="Pfam" id="PF02104">
    <property type="entry name" value="SURF1"/>
    <property type="match status" value="1"/>
</dbReference>
<dbReference type="GeneID" id="101845667"/>
<feature type="transmembrane region" description="Helical" evidence="6">
    <location>
        <begin position="72"/>
        <end position="91"/>
    </location>
</feature>
<dbReference type="RefSeq" id="XP_005113138.1">
    <property type="nucleotide sequence ID" value="XM_005113081.1"/>
</dbReference>
<keyword evidence="4 6" id="KW-1133">Transmembrane helix</keyword>
<name>A0ABM0KAV3_APLCA</name>
<evidence type="ECO:0000313" key="7">
    <source>
        <dbReference type="Proteomes" id="UP000694888"/>
    </source>
</evidence>
<dbReference type="PANTHER" id="PTHR23427:SF2">
    <property type="entry name" value="SURFEIT LOCUS PROTEIN 1"/>
    <property type="match status" value="1"/>
</dbReference>
<comment type="function">
    <text evidence="6">Probably involved in the biogenesis of the COX complex.</text>
</comment>
<dbReference type="CDD" id="cd06662">
    <property type="entry name" value="SURF1"/>
    <property type="match status" value="1"/>
</dbReference>
<keyword evidence="7" id="KW-1185">Reference proteome</keyword>
<evidence type="ECO:0000256" key="4">
    <source>
        <dbReference type="ARBA" id="ARBA00022989"/>
    </source>
</evidence>
<evidence type="ECO:0000256" key="2">
    <source>
        <dbReference type="ARBA" id="ARBA00007165"/>
    </source>
</evidence>
<evidence type="ECO:0000313" key="8">
    <source>
        <dbReference type="RefSeq" id="XP_005113138.1"/>
    </source>
</evidence>
<dbReference type="PANTHER" id="PTHR23427">
    <property type="entry name" value="SURFEIT LOCUS PROTEIN"/>
    <property type="match status" value="1"/>
</dbReference>
<organism evidence="7 8">
    <name type="scientific">Aplysia californica</name>
    <name type="common">California sea hare</name>
    <dbReference type="NCBI Taxonomy" id="6500"/>
    <lineage>
        <taxon>Eukaryota</taxon>
        <taxon>Metazoa</taxon>
        <taxon>Spiralia</taxon>
        <taxon>Lophotrochozoa</taxon>
        <taxon>Mollusca</taxon>
        <taxon>Gastropoda</taxon>
        <taxon>Heterobranchia</taxon>
        <taxon>Euthyneura</taxon>
        <taxon>Tectipleura</taxon>
        <taxon>Aplysiida</taxon>
        <taxon>Aplysioidea</taxon>
        <taxon>Aplysiidae</taxon>
        <taxon>Aplysia</taxon>
    </lineage>
</organism>
<evidence type="ECO:0000256" key="5">
    <source>
        <dbReference type="ARBA" id="ARBA00023136"/>
    </source>
</evidence>
<dbReference type="PROSITE" id="PS50895">
    <property type="entry name" value="SURF1"/>
    <property type="match status" value="1"/>
</dbReference>
<dbReference type="InterPro" id="IPR002994">
    <property type="entry name" value="Surf1/Shy1"/>
</dbReference>
<keyword evidence="3 6" id="KW-0812">Transmembrane</keyword>
<reference evidence="8" key="1">
    <citation type="submission" date="2025-08" db="UniProtKB">
        <authorList>
            <consortium name="RefSeq"/>
        </authorList>
    </citation>
    <scope>IDENTIFICATION</scope>
</reference>
<protein>
    <recommendedName>
        <fullName evidence="6">SURF1-like protein</fullName>
    </recommendedName>
</protein>
<proteinExistence type="inferred from homology"/>
<evidence type="ECO:0000256" key="3">
    <source>
        <dbReference type="ARBA" id="ARBA00022692"/>
    </source>
</evidence>
<dbReference type="InterPro" id="IPR045214">
    <property type="entry name" value="Surf1/Surf4"/>
</dbReference>
<feature type="transmembrane region" description="Helical" evidence="6">
    <location>
        <begin position="277"/>
        <end position="295"/>
    </location>
</feature>
<comment type="similarity">
    <text evidence="2 6">Belongs to the SURF1 family.</text>
</comment>
<evidence type="ECO:0000256" key="6">
    <source>
        <dbReference type="RuleBase" id="RU363076"/>
    </source>
</evidence>
<evidence type="ECO:0000256" key="1">
    <source>
        <dbReference type="ARBA" id="ARBA00004370"/>
    </source>
</evidence>
<accession>A0ABM0KAV3</accession>
<sequence>MTLVGMWRPWTQIMKLRLNVQIGQQVHPNCSGVRVQKGHTLQCCRLYSQGESAPRQTPRERPAVRKRSPGGGGYPLLIIPLTCVGLGIWQIQRRGWKLNLIQELEEKMTTQAIPLPQNLDELRQMEYRKVKVRGTFDHSRELFIGPRSNIHDAETMGSQRATNLGVHVVTPFKLADRPQMILVNRGHVTFKNQPHQMRQAGQVDGEVEITGVVRLTDRQPIMGQDAQKMGYWVSRHVEEMAEMAETSAVFIDADLNSTVPGGPQGGQTRVTLRNEHMTYIVTWFSLAAFTFFLWYKNYRSPTPHKAVVDFIKKEHRRL</sequence>
<keyword evidence="6" id="KW-0496">Mitochondrion</keyword>
<dbReference type="Proteomes" id="UP000694888">
    <property type="component" value="Unplaced"/>
</dbReference>
<keyword evidence="5 6" id="KW-0472">Membrane</keyword>
<gene>
    <name evidence="8" type="primary">LOC101845667</name>
</gene>
<comment type="subcellular location">
    <subcellularLocation>
        <location evidence="1">Membrane</location>
    </subcellularLocation>
    <subcellularLocation>
        <location evidence="6">Mitochondrion inner membrane</location>
        <topology evidence="6">Multi-pass membrane protein</topology>
    </subcellularLocation>
</comment>
<keyword evidence="6" id="KW-0999">Mitochondrion inner membrane</keyword>